<evidence type="ECO:0000259" key="1">
    <source>
        <dbReference type="Pfam" id="PF06452"/>
    </source>
</evidence>
<dbReference type="InterPro" id="IPR010502">
    <property type="entry name" value="Carb-bd_dom_fam9"/>
</dbReference>
<dbReference type="Pfam" id="PF19313">
    <property type="entry name" value="DUF5916"/>
    <property type="match status" value="1"/>
</dbReference>
<comment type="caution">
    <text evidence="3">The sequence shown here is derived from an EMBL/GenBank/DDBJ whole genome shotgun (WGS) entry which is preliminary data.</text>
</comment>
<dbReference type="Proteomes" id="UP000634668">
    <property type="component" value="Unassembled WGS sequence"/>
</dbReference>
<protein>
    <recommendedName>
        <fullName evidence="5">Hydrolase</fullName>
    </recommendedName>
</protein>
<keyword evidence="4" id="KW-1185">Reference proteome</keyword>
<dbReference type="SUPFAM" id="SSF49344">
    <property type="entry name" value="CBD9-like"/>
    <property type="match status" value="1"/>
</dbReference>
<dbReference type="GO" id="GO:0004553">
    <property type="term" value="F:hydrolase activity, hydrolyzing O-glycosyl compounds"/>
    <property type="evidence" value="ECO:0007669"/>
    <property type="project" value="InterPro"/>
</dbReference>
<evidence type="ECO:0000259" key="2">
    <source>
        <dbReference type="Pfam" id="PF19313"/>
    </source>
</evidence>
<dbReference type="Pfam" id="PF06452">
    <property type="entry name" value="CBM9_1"/>
    <property type="match status" value="1"/>
</dbReference>
<reference evidence="3" key="2">
    <citation type="submission" date="2020-09" db="EMBL/GenBank/DDBJ databases">
        <authorList>
            <person name="Sun Q."/>
            <person name="Kim S."/>
        </authorList>
    </citation>
    <scope>NUCLEOTIDE SEQUENCE</scope>
    <source>
        <strain evidence="3">KCTC 12113</strain>
    </source>
</reference>
<evidence type="ECO:0008006" key="5">
    <source>
        <dbReference type="Google" id="ProtNLM"/>
    </source>
</evidence>
<evidence type="ECO:0000313" key="3">
    <source>
        <dbReference type="EMBL" id="GGW28792.1"/>
    </source>
</evidence>
<name>A0A918MIA9_9FLAO</name>
<feature type="domain" description="DUF5916" evidence="2">
    <location>
        <begin position="200"/>
        <end position="840"/>
    </location>
</feature>
<evidence type="ECO:0000313" key="4">
    <source>
        <dbReference type="Proteomes" id="UP000634668"/>
    </source>
</evidence>
<dbReference type="InterPro" id="IPR045670">
    <property type="entry name" value="DUF5916"/>
</dbReference>
<organism evidence="3 4">
    <name type="scientific">Arenibacter certesii</name>
    <dbReference type="NCBI Taxonomy" id="228955"/>
    <lineage>
        <taxon>Bacteria</taxon>
        <taxon>Pseudomonadati</taxon>
        <taxon>Bacteroidota</taxon>
        <taxon>Flavobacteriia</taxon>
        <taxon>Flavobacteriales</taxon>
        <taxon>Flavobacteriaceae</taxon>
        <taxon>Arenibacter</taxon>
    </lineage>
</organism>
<dbReference type="Gene3D" id="2.60.40.1190">
    <property type="match status" value="1"/>
</dbReference>
<dbReference type="CDD" id="cd09618">
    <property type="entry name" value="CBM9_like_2"/>
    <property type="match status" value="1"/>
</dbReference>
<dbReference type="GO" id="GO:0030246">
    <property type="term" value="F:carbohydrate binding"/>
    <property type="evidence" value="ECO:0007669"/>
    <property type="project" value="InterPro"/>
</dbReference>
<dbReference type="GO" id="GO:0016052">
    <property type="term" value="P:carbohydrate catabolic process"/>
    <property type="evidence" value="ECO:0007669"/>
    <property type="project" value="InterPro"/>
</dbReference>
<accession>A0A918MIA9</accession>
<dbReference type="EMBL" id="BMWP01000006">
    <property type="protein sequence ID" value="GGW28792.1"/>
    <property type="molecule type" value="Genomic_DNA"/>
</dbReference>
<feature type="domain" description="Carbohydrate-binding" evidence="1">
    <location>
        <begin position="6"/>
        <end position="160"/>
    </location>
</feature>
<dbReference type="AlphaFoldDB" id="A0A918MIA9"/>
<proteinExistence type="predicted"/>
<gene>
    <name evidence="3" type="ORF">GCM10007383_12750</name>
</gene>
<reference evidence="3" key="1">
    <citation type="journal article" date="2014" name="Int. J. Syst. Evol. Microbiol.">
        <title>Complete genome sequence of Corynebacterium casei LMG S-19264T (=DSM 44701T), isolated from a smear-ripened cheese.</title>
        <authorList>
            <consortium name="US DOE Joint Genome Institute (JGI-PGF)"/>
            <person name="Walter F."/>
            <person name="Albersmeier A."/>
            <person name="Kalinowski J."/>
            <person name="Ruckert C."/>
        </authorList>
    </citation>
    <scope>NUCLEOTIDE SEQUENCE</scope>
    <source>
        <strain evidence="3">KCTC 12113</strain>
    </source>
</reference>
<sequence length="844" mass="97114">MLPPYVDGNLEEDTWSLVPWEGGFVEQRPDENTEPDHQTKFKILYDKHFLYVGIRCYDSEPNKIEKRLSRRDGFEGDWIAIFIDSYFDKRTAFGFLVTAAGVKADILESNNGENEDESWNPIWYTKTKIDLEGWTAEMKIPLSQLKFGATKEQTWGLQLMRRLFREEERSVWQRLPQDTPGFVSEFGMLQGLIDLEPQKQLEIQPYAISKLETYEEEQNNPFLTGQDGKFTAGLDAKIGITNDLTLDLTINPDFGQVEADPSAIALDGFQIFFEEKRPFFVENKNIFDYRVSPSQAGNTFGFDNVFYSRRIGRSPQGFPQTEAGEFVDQPDNTAILGAAKFSGKTKDGWSIGILESTTARKYATIDNNGQRRREVVEPLTNYFVGRLQKDFNNRNSYIGGIFTTTNRENLNEDLSFLHKSAYSGGFDFKHQWNERNWYIAGNILWSHVQGDTTAIIQTQKSITHLFQRVGAKHLSLDPNRTSMSGTGGNIQVGKVGNGHWKFETGFTWRSPELELNNVGFQRQADDLRHYNWIGYQTLKPDNNFRKVGINYNHWSVWDFGGNHNLLQFNTSSWQNWKNNWFTNVGFNYSPIQYSNYALRGGPRLRLSPEISFSNGMETDSRKKLQLSIFQNGSKAMDNSNKSYSIELGISYQPLNALRISAFPEYGTVNNNLQYINNITTHNGITYLNGTVEQKTLSMSVRLNYTINPNLSIQYWGQPFISNGRYFNFKEIKDPLATSFENRIISYQKNQITLNENIYSVDSNIDGTVDFTFDNPNFSVIQFRSNLVLRWEYIPGSELFLVWSQDVSRSGDPQLTLFNGLKDNIFNGEKPKNIFLLKATYRFVL</sequence>